<feature type="domain" description="HTH marR-type" evidence="1">
    <location>
        <begin position="11"/>
        <end position="146"/>
    </location>
</feature>
<evidence type="ECO:0000313" key="3">
    <source>
        <dbReference type="Proteomes" id="UP001501612"/>
    </source>
</evidence>
<dbReference type="Gene3D" id="1.10.10.10">
    <property type="entry name" value="Winged helix-like DNA-binding domain superfamily/Winged helix DNA-binding domain"/>
    <property type="match status" value="1"/>
</dbReference>
<dbReference type="InterPro" id="IPR036390">
    <property type="entry name" value="WH_DNA-bd_sf"/>
</dbReference>
<name>A0ABN2NYI5_9ACTN</name>
<dbReference type="RefSeq" id="WP_344003285.1">
    <property type="nucleotide sequence ID" value="NZ_BAAAMY010000001.1"/>
</dbReference>
<dbReference type="Pfam" id="PF12802">
    <property type="entry name" value="MarR_2"/>
    <property type="match status" value="1"/>
</dbReference>
<proteinExistence type="predicted"/>
<organism evidence="2 3">
    <name type="scientific">Nocardioides lentus</name>
    <dbReference type="NCBI Taxonomy" id="338077"/>
    <lineage>
        <taxon>Bacteria</taxon>
        <taxon>Bacillati</taxon>
        <taxon>Actinomycetota</taxon>
        <taxon>Actinomycetes</taxon>
        <taxon>Propionibacteriales</taxon>
        <taxon>Nocardioidaceae</taxon>
        <taxon>Nocardioides</taxon>
    </lineage>
</organism>
<dbReference type="InterPro" id="IPR000835">
    <property type="entry name" value="HTH_MarR-typ"/>
</dbReference>
<reference evidence="2 3" key="1">
    <citation type="journal article" date="2019" name="Int. J. Syst. Evol. Microbiol.">
        <title>The Global Catalogue of Microorganisms (GCM) 10K type strain sequencing project: providing services to taxonomists for standard genome sequencing and annotation.</title>
        <authorList>
            <consortium name="The Broad Institute Genomics Platform"/>
            <consortium name="The Broad Institute Genome Sequencing Center for Infectious Disease"/>
            <person name="Wu L."/>
            <person name="Ma J."/>
        </authorList>
    </citation>
    <scope>NUCLEOTIDE SEQUENCE [LARGE SCALE GENOMIC DNA]</scope>
    <source>
        <strain evidence="2 3">JCM 14046</strain>
    </source>
</reference>
<evidence type="ECO:0000259" key="1">
    <source>
        <dbReference type="PROSITE" id="PS50995"/>
    </source>
</evidence>
<dbReference type="SMART" id="SM00347">
    <property type="entry name" value="HTH_MARR"/>
    <property type="match status" value="1"/>
</dbReference>
<protein>
    <submittedName>
        <fullName evidence="2">MarR family transcriptional regulator</fullName>
    </submittedName>
</protein>
<dbReference type="SUPFAM" id="SSF46785">
    <property type="entry name" value="Winged helix' DNA-binding domain"/>
    <property type="match status" value="1"/>
</dbReference>
<keyword evidence="3" id="KW-1185">Reference proteome</keyword>
<dbReference type="Proteomes" id="UP001501612">
    <property type="component" value="Unassembled WGS sequence"/>
</dbReference>
<dbReference type="InterPro" id="IPR036388">
    <property type="entry name" value="WH-like_DNA-bd_sf"/>
</dbReference>
<accession>A0ABN2NYI5</accession>
<comment type="caution">
    <text evidence="2">The sequence shown here is derived from an EMBL/GenBank/DDBJ whole genome shotgun (WGS) entry which is preliminary data.</text>
</comment>
<dbReference type="PANTHER" id="PTHR33164">
    <property type="entry name" value="TRANSCRIPTIONAL REGULATOR, MARR FAMILY"/>
    <property type="match status" value="1"/>
</dbReference>
<gene>
    <name evidence="2" type="ORF">GCM10009737_05130</name>
</gene>
<dbReference type="InterPro" id="IPR039422">
    <property type="entry name" value="MarR/SlyA-like"/>
</dbReference>
<sequence>MTDDPWLSEPQKDGWSALGSLVMLVPTRVEAAQRASGLSLFEYLVLSGISEAPGLTLRMGELAYLSGGAPSRLSNAAKRFEDRGWLTRRADPDDGRATLATLTDAGLAVVRAAAPVHARAVREVVVDRLDDDDLAALVRIAGRLGTWAPG</sequence>
<dbReference type="PROSITE" id="PS50995">
    <property type="entry name" value="HTH_MARR_2"/>
    <property type="match status" value="1"/>
</dbReference>
<dbReference type="EMBL" id="BAAAMY010000001">
    <property type="protein sequence ID" value="GAA1907285.1"/>
    <property type="molecule type" value="Genomic_DNA"/>
</dbReference>
<evidence type="ECO:0000313" key="2">
    <source>
        <dbReference type="EMBL" id="GAA1907285.1"/>
    </source>
</evidence>
<dbReference type="PANTHER" id="PTHR33164:SF99">
    <property type="entry name" value="MARR FAMILY REGULATORY PROTEIN"/>
    <property type="match status" value="1"/>
</dbReference>